<evidence type="ECO:0000256" key="1">
    <source>
        <dbReference type="ARBA" id="ARBA00022670"/>
    </source>
</evidence>
<dbReference type="Proteomes" id="UP000315226">
    <property type="component" value="Unassembled WGS sequence"/>
</dbReference>
<dbReference type="GO" id="GO:0006508">
    <property type="term" value="P:proteolysis"/>
    <property type="evidence" value="ECO:0007669"/>
    <property type="project" value="UniProtKB-KW"/>
</dbReference>
<gene>
    <name evidence="5" type="ORF">SGA01_30430</name>
</gene>
<dbReference type="InterPro" id="IPR011546">
    <property type="entry name" value="Pept_M41_FtsH_extracell"/>
</dbReference>
<dbReference type="Gene3D" id="3.30.720.210">
    <property type="match status" value="1"/>
</dbReference>
<accession>A0A4Y3RKH9</accession>
<reference evidence="5 6" key="1">
    <citation type="submission" date="2019-06" db="EMBL/GenBank/DDBJ databases">
        <title>Whole genome shotgun sequence of Streptomyces gardneri NBRC 12865.</title>
        <authorList>
            <person name="Hosoyama A."/>
            <person name="Uohara A."/>
            <person name="Ohji S."/>
            <person name="Ichikawa N."/>
        </authorList>
    </citation>
    <scope>NUCLEOTIDE SEQUENCE [LARGE SCALE GENOMIC DNA]</scope>
    <source>
        <strain evidence="5 6">NBRC 12865</strain>
    </source>
</reference>
<keyword evidence="1" id="KW-0645">Protease</keyword>
<dbReference type="AlphaFoldDB" id="A0A4Y3RKH9"/>
<dbReference type="GO" id="GO:0004222">
    <property type="term" value="F:metalloendopeptidase activity"/>
    <property type="evidence" value="ECO:0007669"/>
    <property type="project" value="InterPro"/>
</dbReference>
<feature type="region of interest" description="Disordered" evidence="3">
    <location>
        <begin position="13"/>
        <end position="37"/>
    </location>
</feature>
<evidence type="ECO:0000313" key="6">
    <source>
        <dbReference type="Proteomes" id="UP000315226"/>
    </source>
</evidence>
<feature type="domain" description="Peptidase M41 FtsH extracellular" evidence="4">
    <location>
        <begin position="42"/>
        <end position="110"/>
    </location>
</feature>
<comment type="caution">
    <text evidence="5">The sequence shown here is derived from an EMBL/GenBank/DDBJ whole genome shotgun (WGS) entry which is preliminary data.</text>
</comment>
<dbReference type="GO" id="GO:0016020">
    <property type="term" value="C:membrane"/>
    <property type="evidence" value="ECO:0007669"/>
    <property type="project" value="InterPro"/>
</dbReference>
<name>A0A4Y3RKH9_9ACTN</name>
<evidence type="ECO:0000259" key="4">
    <source>
        <dbReference type="Pfam" id="PF06480"/>
    </source>
</evidence>
<proteinExistence type="predicted"/>
<sequence>MLRVVAPIQIGGPVSPREGSFGPLREPPRPSEPSPKPSWTRWLLPIVTLAVLLVVLLRVPSSPQGAELSYSDFLGRVGAGQVKTVDINDTGAISGTLKDGGKFTTRIPTALDNSRSSWIALDRRIMVAPCAFAGVAARGRGGRCRFPCRPGVVAVRPLLLEYLQDHGLADHADGDLGGAGQIVGGTGRALADRFASGCVFGSLS</sequence>
<keyword evidence="6" id="KW-1185">Reference proteome</keyword>
<keyword evidence="2" id="KW-0378">Hydrolase</keyword>
<evidence type="ECO:0000256" key="2">
    <source>
        <dbReference type="ARBA" id="ARBA00022801"/>
    </source>
</evidence>
<protein>
    <recommendedName>
        <fullName evidence="4">Peptidase M41 FtsH extracellular domain-containing protein</fullName>
    </recommendedName>
</protein>
<evidence type="ECO:0000256" key="3">
    <source>
        <dbReference type="SAM" id="MobiDB-lite"/>
    </source>
</evidence>
<organism evidence="5 6">
    <name type="scientific">Streptomyces gardneri</name>
    <dbReference type="NCBI Taxonomy" id="66892"/>
    <lineage>
        <taxon>Bacteria</taxon>
        <taxon>Bacillati</taxon>
        <taxon>Actinomycetota</taxon>
        <taxon>Actinomycetes</taxon>
        <taxon>Kitasatosporales</taxon>
        <taxon>Streptomycetaceae</taxon>
        <taxon>Streptomyces</taxon>
    </lineage>
</organism>
<dbReference type="GO" id="GO:0004176">
    <property type="term" value="F:ATP-dependent peptidase activity"/>
    <property type="evidence" value="ECO:0007669"/>
    <property type="project" value="InterPro"/>
</dbReference>
<dbReference type="GO" id="GO:0005524">
    <property type="term" value="F:ATP binding"/>
    <property type="evidence" value="ECO:0007669"/>
    <property type="project" value="InterPro"/>
</dbReference>
<dbReference type="Pfam" id="PF06480">
    <property type="entry name" value="FtsH_ext"/>
    <property type="match status" value="1"/>
</dbReference>
<dbReference type="RefSeq" id="WP_229918593.1">
    <property type="nucleotide sequence ID" value="NZ_BJMN01000019.1"/>
</dbReference>
<evidence type="ECO:0000313" key="5">
    <source>
        <dbReference type="EMBL" id="GEB57438.1"/>
    </source>
</evidence>
<dbReference type="GO" id="GO:0008270">
    <property type="term" value="F:zinc ion binding"/>
    <property type="evidence" value="ECO:0007669"/>
    <property type="project" value="InterPro"/>
</dbReference>
<dbReference type="EMBL" id="BJMN01000019">
    <property type="protein sequence ID" value="GEB57438.1"/>
    <property type="molecule type" value="Genomic_DNA"/>
</dbReference>